<dbReference type="Proteomes" id="UP000295008">
    <property type="component" value="Unassembled WGS sequence"/>
</dbReference>
<dbReference type="AlphaFoldDB" id="A0A4R1RA85"/>
<dbReference type="InterPro" id="IPR015424">
    <property type="entry name" value="PyrdxlP-dep_Trfase"/>
</dbReference>
<sequence length="396" mass="43403">MSISNTVRESLTRSSWIRKMFEEGDQLRRIHGAENVYDFTLGNPDLEPPASFKERLRELANHPVPGMHKYMSNAGYPESRAAVAAYLGRKTGLDLTANHVVMTVGAGGGLNVAFKTLLNPGDEVIVNAPYFVEYGFYAQNHQAKLTVVPSRPDFQIDTDAVAAAITDRTKIILINSPNNPTGVVYTEATLRKLAEVIKKKEAELGITIYLVSDEPYSGLVYDGVTVPSILKIFEHSLLVTSHSKDLALPGERIGYVALSPANPEPGLLFDGLVFANRVLGYVNAPALMQRIVAELQGEVVGVEVYQERRDLLYNHLTGIGFDVVKPQGAFYLFPKSPIPDDVAFIQAAVKYNILLVPGTGFGCPGYFRIAYCVSRETIVGSLPYFTKLAEEFGLKG</sequence>
<accession>A0A4R1RA85</accession>
<evidence type="ECO:0000313" key="2">
    <source>
        <dbReference type="EMBL" id="TCL62302.1"/>
    </source>
</evidence>
<dbReference type="GO" id="GO:0030170">
    <property type="term" value="F:pyridoxal phosphate binding"/>
    <property type="evidence" value="ECO:0007669"/>
    <property type="project" value="InterPro"/>
</dbReference>
<gene>
    <name evidence="2" type="ORF">EDC14_102645</name>
</gene>
<dbReference type="NCBIfam" id="NF005305">
    <property type="entry name" value="PRK06836.1"/>
    <property type="match status" value="1"/>
</dbReference>
<dbReference type="InterPro" id="IPR015422">
    <property type="entry name" value="PyrdxlP-dep_Trfase_small"/>
</dbReference>
<comment type="caution">
    <text evidence="2">The sequence shown here is derived from an EMBL/GenBank/DDBJ whole genome shotgun (WGS) entry which is preliminary data.</text>
</comment>
<dbReference type="RefSeq" id="WP_132015789.1">
    <property type="nucleotide sequence ID" value="NZ_SLUN01000026.1"/>
</dbReference>
<keyword evidence="3" id="KW-1185">Reference proteome</keyword>
<organism evidence="2 3">
    <name type="scientific">Hydrogenispora ethanolica</name>
    <dbReference type="NCBI Taxonomy" id="1082276"/>
    <lineage>
        <taxon>Bacteria</taxon>
        <taxon>Bacillati</taxon>
        <taxon>Bacillota</taxon>
        <taxon>Hydrogenispora</taxon>
    </lineage>
</organism>
<name>A0A4R1RA85_HYDET</name>
<dbReference type="GO" id="GO:0008483">
    <property type="term" value="F:transaminase activity"/>
    <property type="evidence" value="ECO:0007669"/>
    <property type="project" value="UniProtKB-KW"/>
</dbReference>
<dbReference type="SUPFAM" id="SSF53383">
    <property type="entry name" value="PLP-dependent transferases"/>
    <property type="match status" value="1"/>
</dbReference>
<protein>
    <submittedName>
        <fullName evidence="2">Aspartate aminotransferase</fullName>
    </submittedName>
</protein>
<dbReference type="Gene3D" id="3.90.1150.10">
    <property type="entry name" value="Aspartate Aminotransferase, domain 1"/>
    <property type="match status" value="2"/>
</dbReference>
<dbReference type="PANTHER" id="PTHR42691:SF1">
    <property type="entry name" value="ASPARTATE AMINOTRANSFERASE YHDR-RELATED"/>
    <property type="match status" value="1"/>
</dbReference>
<feature type="domain" description="Aminotransferase class I/classII large" evidence="1">
    <location>
        <begin position="35"/>
        <end position="378"/>
    </location>
</feature>
<dbReference type="OrthoDB" id="9802328at2"/>
<evidence type="ECO:0000313" key="3">
    <source>
        <dbReference type="Proteomes" id="UP000295008"/>
    </source>
</evidence>
<dbReference type="CDD" id="cd00609">
    <property type="entry name" value="AAT_like"/>
    <property type="match status" value="1"/>
</dbReference>
<evidence type="ECO:0000259" key="1">
    <source>
        <dbReference type="Pfam" id="PF00155"/>
    </source>
</evidence>
<proteinExistence type="predicted"/>
<dbReference type="Pfam" id="PF00155">
    <property type="entry name" value="Aminotran_1_2"/>
    <property type="match status" value="1"/>
</dbReference>
<dbReference type="InterPro" id="IPR004839">
    <property type="entry name" value="Aminotransferase_I/II_large"/>
</dbReference>
<keyword evidence="2" id="KW-0808">Transferase</keyword>
<dbReference type="PANTHER" id="PTHR42691">
    <property type="entry name" value="ASPARTATE AMINOTRANSFERASE YHDR-RELATED"/>
    <property type="match status" value="1"/>
</dbReference>
<keyword evidence="2" id="KW-0032">Aminotransferase</keyword>
<dbReference type="Gene3D" id="3.40.640.10">
    <property type="entry name" value="Type I PLP-dependent aspartate aminotransferase-like (Major domain)"/>
    <property type="match status" value="1"/>
</dbReference>
<dbReference type="EMBL" id="SLUN01000026">
    <property type="protein sequence ID" value="TCL62302.1"/>
    <property type="molecule type" value="Genomic_DNA"/>
</dbReference>
<dbReference type="InterPro" id="IPR015421">
    <property type="entry name" value="PyrdxlP-dep_Trfase_major"/>
</dbReference>
<reference evidence="2 3" key="1">
    <citation type="submission" date="2019-03" db="EMBL/GenBank/DDBJ databases">
        <title>Genomic Encyclopedia of Type Strains, Phase IV (KMG-IV): sequencing the most valuable type-strain genomes for metagenomic binning, comparative biology and taxonomic classification.</title>
        <authorList>
            <person name="Goeker M."/>
        </authorList>
    </citation>
    <scope>NUCLEOTIDE SEQUENCE [LARGE SCALE GENOMIC DNA]</scope>
    <source>
        <strain evidence="2 3">LX-B</strain>
    </source>
</reference>